<dbReference type="Gene3D" id="1.25.40.420">
    <property type="match status" value="1"/>
</dbReference>
<dbReference type="PANTHER" id="PTHR45632:SF5">
    <property type="entry name" value="KELCH-LIKE PROTEIN 22"/>
    <property type="match status" value="1"/>
</dbReference>
<dbReference type="Proteomes" id="UP001347796">
    <property type="component" value="Unassembled WGS sequence"/>
</dbReference>
<dbReference type="PANTHER" id="PTHR45632">
    <property type="entry name" value="LD33804P"/>
    <property type="match status" value="1"/>
</dbReference>
<dbReference type="InterPro" id="IPR017096">
    <property type="entry name" value="BTB-kelch_protein"/>
</dbReference>
<dbReference type="PROSITE" id="PS50097">
    <property type="entry name" value="BTB"/>
    <property type="match status" value="1"/>
</dbReference>
<evidence type="ECO:0000313" key="6">
    <source>
        <dbReference type="Proteomes" id="UP001347796"/>
    </source>
</evidence>
<dbReference type="Pfam" id="PF07707">
    <property type="entry name" value="BACK"/>
    <property type="match status" value="1"/>
</dbReference>
<gene>
    <name evidence="5" type="ORF">SNE40_019268</name>
</gene>
<dbReference type="Gene3D" id="3.30.710.10">
    <property type="entry name" value="Potassium Channel Kv1.1, Chain A"/>
    <property type="match status" value="1"/>
</dbReference>
<keyword evidence="1" id="KW-0880">Kelch repeat</keyword>
<accession>A0AAN8J6A1</accession>
<protein>
    <recommendedName>
        <fullName evidence="4">BTB domain-containing protein</fullName>
    </recommendedName>
</protein>
<dbReference type="SMART" id="SM00875">
    <property type="entry name" value="BACK"/>
    <property type="match status" value="1"/>
</dbReference>
<evidence type="ECO:0000313" key="5">
    <source>
        <dbReference type="EMBL" id="KAK6171001.1"/>
    </source>
</evidence>
<comment type="caution">
    <text evidence="5">The sequence shown here is derived from an EMBL/GenBank/DDBJ whole genome shotgun (WGS) entry which is preliminary data.</text>
</comment>
<keyword evidence="6" id="KW-1185">Reference proteome</keyword>
<dbReference type="FunFam" id="1.25.40.420:FF:000001">
    <property type="entry name" value="Kelch-like family member 12"/>
    <property type="match status" value="1"/>
</dbReference>
<feature type="domain" description="BTB" evidence="4">
    <location>
        <begin position="29"/>
        <end position="96"/>
    </location>
</feature>
<dbReference type="InterPro" id="IPR015915">
    <property type="entry name" value="Kelch-typ_b-propeller"/>
</dbReference>
<dbReference type="Gene3D" id="2.120.10.80">
    <property type="entry name" value="Kelch-type beta propeller"/>
    <property type="match status" value="1"/>
</dbReference>
<proteinExistence type="predicted"/>
<dbReference type="SMART" id="SM00612">
    <property type="entry name" value="Kelch"/>
    <property type="match status" value="4"/>
</dbReference>
<dbReference type="PIRSF" id="PIRSF037037">
    <property type="entry name" value="Kelch-like_protein_gigaxonin"/>
    <property type="match status" value="1"/>
</dbReference>
<organism evidence="5 6">
    <name type="scientific">Patella caerulea</name>
    <name type="common">Rayed Mediterranean limpet</name>
    <dbReference type="NCBI Taxonomy" id="87958"/>
    <lineage>
        <taxon>Eukaryota</taxon>
        <taxon>Metazoa</taxon>
        <taxon>Spiralia</taxon>
        <taxon>Lophotrochozoa</taxon>
        <taxon>Mollusca</taxon>
        <taxon>Gastropoda</taxon>
        <taxon>Patellogastropoda</taxon>
        <taxon>Patelloidea</taxon>
        <taxon>Patellidae</taxon>
        <taxon>Patella</taxon>
    </lineage>
</organism>
<feature type="compositionally biased region" description="Pro residues" evidence="3">
    <location>
        <begin position="593"/>
        <end position="606"/>
    </location>
</feature>
<reference evidence="5 6" key="1">
    <citation type="submission" date="2024-01" db="EMBL/GenBank/DDBJ databases">
        <title>The genome of the rayed Mediterranean limpet Patella caerulea (Linnaeus, 1758).</title>
        <authorList>
            <person name="Anh-Thu Weber A."/>
            <person name="Halstead-Nussloch G."/>
        </authorList>
    </citation>
    <scope>NUCLEOTIDE SEQUENCE [LARGE SCALE GENOMIC DNA]</scope>
    <source>
        <strain evidence="5">AATW-2023a</strain>
        <tissue evidence="5">Whole specimen</tissue>
    </source>
</reference>
<dbReference type="SMART" id="SM00225">
    <property type="entry name" value="BTB"/>
    <property type="match status" value="1"/>
</dbReference>
<keyword evidence="2" id="KW-0677">Repeat</keyword>
<dbReference type="Pfam" id="PF01344">
    <property type="entry name" value="Kelch_1"/>
    <property type="match status" value="1"/>
</dbReference>
<dbReference type="AlphaFoldDB" id="A0AAN8J6A1"/>
<dbReference type="InterPro" id="IPR000210">
    <property type="entry name" value="BTB/POZ_dom"/>
</dbReference>
<evidence type="ECO:0000256" key="2">
    <source>
        <dbReference type="ARBA" id="ARBA00022737"/>
    </source>
</evidence>
<dbReference type="SUPFAM" id="SSF117281">
    <property type="entry name" value="Kelch motif"/>
    <property type="match status" value="1"/>
</dbReference>
<dbReference type="SUPFAM" id="SSF54695">
    <property type="entry name" value="POZ domain"/>
    <property type="match status" value="1"/>
</dbReference>
<dbReference type="InterPro" id="IPR011333">
    <property type="entry name" value="SKP1/BTB/POZ_sf"/>
</dbReference>
<dbReference type="InterPro" id="IPR006652">
    <property type="entry name" value="Kelch_1"/>
</dbReference>
<evidence type="ECO:0000256" key="3">
    <source>
        <dbReference type="SAM" id="MobiDB-lite"/>
    </source>
</evidence>
<evidence type="ECO:0000259" key="4">
    <source>
        <dbReference type="PROSITE" id="PS50097"/>
    </source>
</evidence>
<sequence length="618" mass="69496">MEEGDEHRDKHRLEFTSGISDMWRKRIYTDLVLVVDGKYLRCHRFVLAAISPYFHSRLYNGQRESVAEKLFFNAASVKIMNQVLEFVYTGTCKVKPKNSEDLLKVAALLGIRSLKDKCDAYLTETVGMNNCLKMLKLATEAKATKLELTSRKNILNNFMALYQTKAFKALSSSDIISLIKDNDLRVPNEDVVCDAVLSWANSDPKMRKTALAEIFKHIRLPHVQQHYMRYVLGNNELLKENSECEEIIEEAKSVHEDPGRRHEINLSRLEYRNDARMDDVIVILGGTANCGPAGQLRQSVYGLNMSLRKWFPLEPLPYGFDSGTTACSCGNDIYISGGGDSRQGLTLYESSENTWHVCAPMLVGRRGHAMVGLGSSLFVLGGVIGQTEDGRLRVTPSVEEYKMSSNSWSKSGYLTDAVWGMSCAVHDNKIFSYGGYVDRHHATQTIQIYDPYIQSSCTVGRLPVPCGLTRSVVQDDVVSIICPTGKLLQSDDFKTFEHIATIPNFTRAMFGVAIYEHKLLLFGGKYGSDIFDDIIQMDLEHLSMTTLPEKLVHPVWGFACVKTTLPRKHMVKTKHDKLWDTVKCDPESASRTPTPPILMPTPPPSKESPEVIGHFIRF</sequence>
<dbReference type="EMBL" id="JAZGQO010000014">
    <property type="protein sequence ID" value="KAK6171001.1"/>
    <property type="molecule type" value="Genomic_DNA"/>
</dbReference>
<name>A0AAN8J6A1_PATCE</name>
<feature type="region of interest" description="Disordered" evidence="3">
    <location>
        <begin position="584"/>
        <end position="608"/>
    </location>
</feature>
<evidence type="ECO:0000256" key="1">
    <source>
        <dbReference type="ARBA" id="ARBA00022441"/>
    </source>
</evidence>
<dbReference type="Pfam" id="PF00651">
    <property type="entry name" value="BTB"/>
    <property type="match status" value="1"/>
</dbReference>
<dbReference type="InterPro" id="IPR011705">
    <property type="entry name" value="BACK"/>
</dbReference>